<comment type="caution">
    <text evidence="1">The sequence shown here is derived from an EMBL/GenBank/DDBJ whole genome shotgun (WGS) entry which is preliminary data.</text>
</comment>
<evidence type="ECO:0000313" key="1">
    <source>
        <dbReference type="EMBL" id="EWM20499.1"/>
    </source>
</evidence>
<protein>
    <submittedName>
        <fullName evidence="1">Uncharacterized protein</fullName>
    </submittedName>
</protein>
<proteinExistence type="predicted"/>
<name>W7THV1_9STRA</name>
<dbReference type="OrthoDB" id="2108800at2759"/>
<accession>W7THV1</accession>
<organism evidence="1 2">
    <name type="scientific">Nannochloropsis gaditana</name>
    <dbReference type="NCBI Taxonomy" id="72520"/>
    <lineage>
        <taxon>Eukaryota</taxon>
        <taxon>Sar</taxon>
        <taxon>Stramenopiles</taxon>
        <taxon>Ochrophyta</taxon>
        <taxon>Eustigmatophyceae</taxon>
        <taxon>Eustigmatales</taxon>
        <taxon>Monodopsidaceae</taxon>
        <taxon>Nannochloropsis</taxon>
    </lineage>
</organism>
<reference evidence="1 2" key="1">
    <citation type="journal article" date="2014" name="Mol. Plant">
        <title>Chromosome Scale Genome Assembly and Transcriptome Profiling of Nannochloropsis gaditana in Nitrogen Depletion.</title>
        <authorList>
            <person name="Corteggiani Carpinelli E."/>
            <person name="Telatin A."/>
            <person name="Vitulo N."/>
            <person name="Forcato C."/>
            <person name="D'Angelo M."/>
            <person name="Schiavon R."/>
            <person name="Vezzi A."/>
            <person name="Giacometti G.M."/>
            <person name="Morosinotto T."/>
            <person name="Valle G."/>
        </authorList>
    </citation>
    <scope>NUCLEOTIDE SEQUENCE [LARGE SCALE GENOMIC DNA]</scope>
    <source>
        <strain evidence="1 2">B-31</strain>
    </source>
</reference>
<keyword evidence="2" id="KW-1185">Reference proteome</keyword>
<dbReference type="EMBL" id="AZIL01003025">
    <property type="protein sequence ID" value="EWM20500.1"/>
    <property type="molecule type" value="Genomic_DNA"/>
</dbReference>
<gene>
    <name evidence="1" type="ORF">Naga_101066g3</name>
</gene>
<evidence type="ECO:0000313" key="2">
    <source>
        <dbReference type="Proteomes" id="UP000019335"/>
    </source>
</evidence>
<dbReference type="Proteomes" id="UP000019335">
    <property type="component" value="Unassembled WGS sequence"/>
</dbReference>
<dbReference type="AlphaFoldDB" id="W7THV1"/>
<sequence>MKNIIAPRTVFSLNFDIFSRMNDRSALGSPDVMSVYGHREIDIDRSMEENPTKHLYTNSFSAWLKDRRITCENLDFSLKHSRARVHERVWKK</sequence>
<dbReference type="EMBL" id="AZIL01003025">
    <property type="protein sequence ID" value="EWM20499.1"/>
    <property type="molecule type" value="Genomic_DNA"/>
</dbReference>